<dbReference type="VEuPathDB" id="FungiDB:M747DRAFT_144518"/>
<feature type="region of interest" description="Disordered" evidence="1">
    <location>
        <begin position="218"/>
        <end position="246"/>
    </location>
</feature>
<dbReference type="InterPro" id="IPR051908">
    <property type="entry name" value="Ribosomal_N-acetyltransferase"/>
</dbReference>
<keyword evidence="3" id="KW-0012">Acyltransferase</keyword>
<dbReference type="PROSITE" id="PS51186">
    <property type="entry name" value="GNAT"/>
    <property type="match status" value="1"/>
</dbReference>
<evidence type="ECO:0000313" key="3">
    <source>
        <dbReference type="EMBL" id="RDH15178.1"/>
    </source>
</evidence>
<reference evidence="3 4" key="1">
    <citation type="submission" date="2018-07" db="EMBL/GenBank/DDBJ databases">
        <title>Section-level genome sequencing of Aspergillus section Nigri to investigate inter- and intra-species variation.</title>
        <authorList>
            <consortium name="DOE Joint Genome Institute"/>
            <person name="Vesth T.C."/>
            <person name="Nybo J.L."/>
            <person name="Theobald S."/>
            <person name="Frisvad J.C."/>
            <person name="Larsen T.O."/>
            <person name="Nielsen K.F."/>
            <person name="Hoof J.B."/>
            <person name="Brandl J."/>
            <person name="Salamov A."/>
            <person name="Riley R."/>
            <person name="Gladden J.M."/>
            <person name="Phatale P."/>
            <person name="Nielsen M.T."/>
            <person name="Lyhne E.K."/>
            <person name="Kogle M.E."/>
            <person name="Strasser K."/>
            <person name="McDonnell E."/>
            <person name="Barry K."/>
            <person name="Clum A."/>
            <person name="Chen C."/>
            <person name="Nolan M."/>
            <person name="Sandor L."/>
            <person name="Kuo A."/>
            <person name="Lipzen A."/>
            <person name="Hainaut M."/>
            <person name="Drula E."/>
            <person name="Tsang A."/>
            <person name="Magnuson J.K."/>
            <person name="Henrissat B."/>
            <person name="Wiebenga A."/>
            <person name="Simmons B.A."/>
            <person name="Makela M.R."/>
            <person name="De vries R.P."/>
            <person name="Grigoriev I.V."/>
            <person name="Mortensen U.H."/>
            <person name="Baker S.E."/>
            <person name="Andersen M.R."/>
        </authorList>
    </citation>
    <scope>NUCLEOTIDE SEQUENCE [LARGE SCALE GENOMIC DNA]</scope>
    <source>
        <strain evidence="3 4">ATCC 13496</strain>
    </source>
</reference>
<dbReference type="GO" id="GO:1990189">
    <property type="term" value="F:protein N-terminal-serine acetyltransferase activity"/>
    <property type="evidence" value="ECO:0007669"/>
    <property type="project" value="TreeGrafter"/>
</dbReference>
<dbReference type="InterPro" id="IPR016181">
    <property type="entry name" value="Acyl_CoA_acyltransferase"/>
</dbReference>
<dbReference type="SUPFAM" id="SSF55729">
    <property type="entry name" value="Acyl-CoA N-acyltransferases (Nat)"/>
    <property type="match status" value="1"/>
</dbReference>
<dbReference type="EMBL" id="KZ851952">
    <property type="protein sequence ID" value="RDH15178.1"/>
    <property type="molecule type" value="Genomic_DNA"/>
</dbReference>
<accession>A0A370BL70</accession>
<sequence length="246" mass="28105">MTTVRPLGPPIDLTPAQWPSATTLHGRFIQLEKLEPKHANDLFDLIGGDDSTRAWLWDYMPDGPYSQREAFEEVIASRSVSPDPFFFAVIDKRASSPSCGKAIGYISLLRITPAQWAVEIGHVMFSSVLQRTPAATEAIYLLARYAFEQLHYRRVEWKCNSLNAPSMKAAQRLGFVYEGTFRQHMVVKGRNRDTAWFAMVRDDWEEGAKEALEQWLEEGNFDQDGHQKKGLQDVREALKRSRSVQQ</sequence>
<feature type="domain" description="N-acetyltransferase" evidence="2">
    <location>
        <begin position="29"/>
        <end position="193"/>
    </location>
</feature>
<keyword evidence="3" id="KW-0808">Transferase</keyword>
<evidence type="ECO:0000313" key="4">
    <source>
        <dbReference type="Proteomes" id="UP000253845"/>
    </source>
</evidence>
<dbReference type="AlphaFoldDB" id="A0A370BL70"/>
<dbReference type="Gene3D" id="3.40.630.30">
    <property type="match status" value="1"/>
</dbReference>
<gene>
    <name evidence="3" type="ORF">M747DRAFT_144518</name>
</gene>
<evidence type="ECO:0000256" key="1">
    <source>
        <dbReference type="SAM" id="MobiDB-lite"/>
    </source>
</evidence>
<dbReference type="Pfam" id="PF13302">
    <property type="entry name" value="Acetyltransf_3"/>
    <property type="match status" value="1"/>
</dbReference>
<feature type="compositionally biased region" description="Basic and acidic residues" evidence="1">
    <location>
        <begin position="223"/>
        <end position="239"/>
    </location>
</feature>
<dbReference type="PANTHER" id="PTHR43441:SF2">
    <property type="entry name" value="FAMILY ACETYLTRANSFERASE, PUTATIVE (AFU_ORTHOLOGUE AFUA_7G00850)-RELATED"/>
    <property type="match status" value="1"/>
</dbReference>
<protein>
    <submittedName>
        <fullName evidence="3">Acyl-CoA N-acyltransferase</fullName>
    </submittedName>
</protein>
<organism evidence="3 4">
    <name type="scientific">Aspergillus niger ATCC 13496</name>
    <dbReference type="NCBI Taxonomy" id="1353008"/>
    <lineage>
        <taxon>Eukaryota</taxon>
        <taxon>Fungi</taxon>
        <taxon>Dikarya</taxon>
        <taxon>Ascomycota</taxon>
        <taxon>Pezizomycotina</taxon>
        <taxon>Eurotiomycetes</taxon>
        <taxon>Eurotiomycetidae</taxon>
        <taxon>Eurotiales</taxon>
        <taxon>Aspergillaceae</taxon>
        <taxon>Aspergillus</taxon>
        <taxon>Aspergillus subgen. Circumdati</taxon>
    </lineage>
</organism>
<dbReference type="Proteomes" id="UP000253845">
    <property type="component" value="Unassembled WGS sequence"/>
</dbReference>
<evidence type="ECO:0000259" key="2">
    <source>
        <dbReference type="PROSITE" id="PS51186"/>
    </source>
</evidence>
<proteinExistence type="predicted"/>
<dbReference type="GO" id="GO:0008999">
    <property type="term" value="F:protein-N-terminal-alanine acetyltransferase activity"/>
    <property type="evidence" value="ECO:0007669"/>
    <property type="project" value="TreeGrafter"/>
</dbReference>
<dbReference type="FunFam" id="3.40.630.30:FF:000047">
    <property type="entry name" value="Acetyltransferase, GNAT family"/>
    <property type="match status" value="1"/>
</dbReference>
<dbReference type="PANTHER" id="PTHR43441">
    <property type="entry name" value="RIBOSOMAL-PROTEIN-SERINE ACETYLTRANSFERASE"/>
    <property type="match status" value="1"/>
</dbReference>
<dbReference type="InterPro" id="IPR000182">
    <property type="entry name" value="GNAT_dom"/>
</dbReference>
<name>A0A370BL70_ASPNG</name>